<dbReference type="SUPFAM" id="SSF52047">
    <property type="entry name" value="RNI-like"/>
    <property type="match status" value="1"/>
</dbReference>
<organism evidence="9">
    <name type="scientific">Salpingoeca rosetta (strain ATCC 50818 / BSB-021)</name>
    <dbReference type="NCBI Taxonomy" id="946362"/>
    <lineage>
        <taxon>Eukaryota</taxon>
        <taxon>Choanoflagellata</taxon>
        <taxon>Craspedida</taxon>
        <taxon>Salpingoecidae</taxon>
        <taxon>Salpingoeca</taxon>
    </lineage>
</organism>
<evidence type="ECO:0000313" key="9">
    <source>
        <dbReference type="Proteomes" id="UP000007799"/>
    </source>
</evidence>
<dbReference type="InParanoid" id="F2UEC7"/>
<dbReference type="InterPro" id="IPR013083">
    <property type="entry name" value="Znf_RING/FYVE/PHD"/>
</dbReference>
<dbReference type="GO" id="GO:0019005">
    <property type="term" value="C:SCF ubiquitin ligase complex"/>
    <property type="evidence" value="ECO:0007669"/>
    <property type="project" value="TreeGrafter"/>
</dbReference>
<dbReference type="RefSeq" id="XP_004992622.1">
    <property type="nucleotide sequence ID" value="XM_004992565.1"/>
</dbReference>
<feature type="zinc finger region" description="TRAF-type" evidence="4">
    <location>
        <begin position="558"/>
        <end position="598"/>
    </location>
</feature>
<protein>
    <recommendedName>
        <fullName evidence="10">F-box domain-containing protein</fullName>
    </recommendedName>
</protein>
<feature type="region of interest" description="Disordered" evidence="5">
    <location>
        <begin position="1"/>
        <end position="63"/>
    </location>
</feature>
<keyword evidence="9" id="KW-1185">Reference proteome</keyword>
<evidence type="ECO:0000259" key="6">
    <source>
        <dbReference type="PROSITE" id="PS50145"/>
    </source>
</evidence>
<dbReference type="eggNOG" id="KOG1947">
    <property type="taxonomic scope" value="Eukaryota"/>
</dbReference>
<dbReference type="GO" id="GO:0031146">
    <property type="term" value="P:SCF-dependent proteasomal ubiquitin-dependent protein catabolic process"/>
    <property type="evidence" value="ECO:0007669"/>
    <property type="project" value="TreeGrafter"/>
</dbReference>
<gene>
    <name evidence="8" type="ORF">PTSG_12552</name>
</gene>
<dbReference type="EMBL" id="GL832970">
    <property type="protein sequence ID" value="EGD74977.1"/>
    <property type="molecule type" value="Genomic_DNA"/>
</dbReference>
<dbReference type="GeneID" id="16073193"/>
<keyword evidence="1 4" id="KW-0479">Metal-binding</keyword>
<reference evidence="8" key="1">
    <citation type="submission" date="2009-08" db="EMBL/GenBank/DDBJ databases">
        <title>Annotation of Salpingoeca rosetta.</title>
        <authorList>
            <consortium name="The Broad Institute Genome Sequencing Platform"/>
            <person name="Russ C."/>
            <person name="Cuomo C."/>
            <person name="Burger G."/>
            <person name="Gray M.W."/>
            <person name="Holland P.W.H."/>
            <person name="King N."/>
            <person name="Lang F.B.F."/>
            <person name="Roger A.J."/>
            <person name="Ruiz-Trillo I."/>
            <person name="Young S.K."/>
            <person name="Zeng Q."/>
            <person name="Gargeya S."/>
            <person name="Alvarado L."/>
            <person name="Berlin A."/>
            <person name="Chapman S.B."/>
            <person name="Chen Z."/>
            <person name="Freedman E."/>
            <person name="Gellesch M."/>
            <person name="Goldberg J."/>
            <person name="Griggs A."/>
            <person name="Gujja S."/>
            <person name="Heilman E."/>
            <person name="Heiman D."/>
            <person name="Howarth C."/>
            <person name="Mehta T."/>
            <person name="Neiman D."/>
            <person name="Pearson M."/>
            <person name="Roberts A."/>
            <person name="Saif S."/>
            <person name="Shea T."/>
            <person name="Shenoy N."/>
            <person name="Sisk P."/>
            <person name="Stolte C."/>
            <person name="Sykes S."/>
            <person name="White J."/>
            <person name="Yandava C."/>
            <person name="Haas B."/>
            <person name="Nusbaum C."/>
            <person name="Birren B."/>
        </authorList>
    </citation>
    <scope>NUCLEOTIDE SEQUENCE [LARGE SCALE GENOMIC DNA]</scope>
    <source>
        <strain evidence="8">ATCC 50818</strain>
    </source>
</reference>
<dbReference type="Gene3D" id="3.30.40.10">
    <property type="entry name" value="Zinc/RING finger domain, C3HC4 (zinc finger)"/>
    <property type="match status" value="1"/>
</dbReference>
<evidence type="ECO:0000256" key="2">
    <source>
        <dbReference type="ARBA" id="ARBA00022771"/>
    </source>
</evidence>
<dbReference type="InterPro" id="IPR001293">
    <property type="entry name" value="Znf_TRAF"/>
</dbReference>
<feature type="compositionally biased region" description="Basic and acidic residues" evidence="5">
    <location>
        <begin position="1"/>
        <end position="20"/>
    </location>
</feature>
<dbReference type="OrthoDB" id="423607at2759"/>
<dbReference type="PANTHER" id="PTHR13318">
    <property type="entry name" value="PARTNER OF PAIRED, ISOFORM B-RELATED"/>
    <property type="match status" value="1"/>
</dbReference>
<evidence type="ECO:0000256" key="5">
    <source>
        <dbReference type="SAM" id="MobiDB-lite"/>
    </source>
</evidence>
<keyword evidence="3 4" id="KW-0862">Zinc</keyword>
<feature type="domain" description="F-box" evidence="7">
    <location>
        <begin position="64"/>
        <end position="110"/>
    </location>
</feature>
<dbReference type="Gene3D" id="3.80.10.10">
    <property type="entry name" value="Ribonuclease Inhibitor"/>
    <property type="match status" value="2"/>
</dbReference>
<dbReference type="PROSITE" id="PS50181">
    <property type="entry name" value="FBOX"/>
    <property type="match status" value="1"/>
</dbReference>
<accession>F2UEC7</accession>
<dbReference type="GO" id="GO:0008270">
    <property type="term" value="F:zinc ion binding"/>
    <property type="evidence" value="ECO:0007669"/>
    <property type="project" value="UniProtKB-KW"/>
</dbReference>
<feature type="domain" description="TRAF-type" evidence="6">
    <location>
        <begin position="558"/>
        <end position="598"/>
    </location>
</feature>
<feature type="compositionally biased region" description="Basic and acidic residues" evidence="5">
    <location>
        <begin position="38"/>
        <end position="54"/>
    </location>
</feature>
<dbReference type="Proteomes" id="UP000007799">
    <property type="component" value="Unassembled WGS sequence"/>
</dbReference>
<proteinExistence type="predicted"/>
<keyword evidence="2 4" id="KW-0863">Zinc-finger</keyword>
<dbReference type="STRING" id="946362.F2UEC7"/>
<dbReference type="KEGG" id="sre:PTSG_12552"/>
<evidence type="ECO:0000256" key="1">
    <source>
        <dbReference type="ARBA" id="ARBA00022723"/>
    </source>
</evidence>
<dbReference type="OMA" id="CAIVRIC"/>
<dbReference type="SMART" id="SM00367">
    <property type="entry name" value="LRR_CC"/>
    <property type="match status" value="5"/>
</dbReference>
<dbReference type="Pfam" id="PF15965">
    <property type="entry name" value="zf-TRAF_2"/>
    <property type="match status" value="1"/>
</dbReference>
<sequence length="709" mass="78699">MMMSEDNKKQKREATAHEEQQQGGGGGGGDAVVTDNDNNERDEHDVHASTHNDGKEEEEEEFDMAALDRLPQELLERVFGEVPLEQLVGVVSKVCLRFQVVLSDMLRHKIDLSRCFDTANVTDQMMYSLIECSAHSLRELTLSKCPFVTSAGISALQRCCHLHTLRISHSYVSDSALQCILSLPSLRVLDLWGISNTGVHRNVHPRHCRVETLISIDSWISGVLWVQLKELRSLTFSEASSGDVANINNLAGETGKLEHLCLQRSRYLRNHLFDKMQSLRSLKLRNCHFNIRLFAPDRRQHRLHHLLEHLPNLEELELTHCANLSLEAFDAQLAFHGRHALQSLTLDNLSGLTDGILTAMVEATPHLKRFSLKRCNSVTKTGIAFVAATCSQLEELSLVACGEVTDDVITAVAELRPTLLHLNLTSSAAVTAAGVDVVLHECTRLSSLVLRGCPFARPSREALALARRRGVDITLPYLPAVTAPSCVDPMQELRAWDASLMSAASVQMDESERNHQRAAFRGVHAAGVVVEGEVPCSCAVTACPWCCAIVRICQRHDHLTICSELVLPCFIGCGAQLPRREQTAHRLHCPSYVVKCGFNPAHSIALPKYRRHLGEHLQTGYCAPLPEYARPCPMVSHGCSFSAGSFAAVARHMRECSFWTVSCPSCEATVVRSDFYTHVRACIPANRVHTSMSHVILREEQQWVLHSTA</sequence>
<dbReference type="InterPro" id="IPR006553">
    <property type="entry name" value="Leu-rich_rpt_Cys-con_subtyp"/>
</dbReference>
<name>F2UEC7_SALR5</name>
<evidence type="ECO:0000313" key="8">
    <source>
        <dbReference type="EMBL" id="EGD74977.1"/>
    </source>
</evidence>
<dbReference type="PROSITE" id="PS50145">
    <property type="entry name" value="ZF_TRAF"/>
    <property type="match status" value="1"/>
</dbReference>
<evidence type="ECO:0000259" key="7">
    <source>
        <dbReference type="PROSITE" id="PS50181"/>
    </source>
</evidence>
<dbReference type="InterPro" id="IPR032675">
    <property type="entry name" value="LRR_dom_sf"/>
</dbReference>
<dbReference type="AlphaFoldDB" id="F2UEC7"/>
<evidence type="ECO:0008006" key="10">
    <source>
        <dbReference type="Google" id="ProtNLM"/>
    </source>
</evidence>
<dbReference type="InterPro" id="IPR001810">
    <property type="entry name" value="F-box_dom"/>
</dbReference>
<evidence type="ECO:0000256" key="3">
    <source>
        <dbReference type="ARBA" id="ARBA00022833"/>
    </source>
</evidence>
<evidence type="ECO:0000256" key="4">
    <source>
        <dbReference type="PROSITE-ProRule" id="PRU00207"/>
    </source>
</evidence>